<evidence type="ECO:0000313" key="7">
    <source>
        <dbReference type="EMBL" id="RVW43954.1"/>
    </source>
</evidence>
<feature type="signal peptide" evidence="6">
    <location>
        <begin position="1"/>
        <end position="21"/>
    </location>
</feature>
<dbReference type="PANTHER" id="PTHR31250:SF27">
    <property type="entry name" value="IQ DOMAIN-CONTAINING PROTEIN IQM5"/>
    <property type="match status" value="1"/>
</dbReference>
<feature type="chain" id="PRO_5018991694" evidence="6">
    <location>
        <begin position="22"/>
        <end position="506"/>
    </location>
</feature>
<dbReference type="CDD" id="cd23767">
    <property type="entry name" value="IQCD"/>
    <property type="match status" value="1"/>
</dbReference>
<sequence length="506" mass="57300">MFNWWLQIYGLSLSLLNSAWEEIVKHRFFSLRDNINFTSKDGEMTILKSDSFKKTDSETITTRTDNSRNLKNSRPEKVILERTLSMLERSLSFTSLVEDKQNLGSNNLDGKQNRLKSNLIPTISLPEPPAIFFFPRPVSDLDAAAIKIQKFYKSYRTRRNLADCAVVIEELWWKALDFAALRRSSVSFFNEEKPETAVSKWARARTRAAKVGKGLSKDEKAQKLALQHWLEAIDPRHRYGHNLHLYYDIWFKSSSSQPFFYWLDVGDGKETYLEKCPRPVLQRQCIKYLGPHIEGFVCGEEEEGEFQHSSFLSGGATTAAGRLVAHNGIIEAIWPYSGHYHPTEENFREFVSFLEEHNVDLTNVKKCAIDDDDSTSFKVTSEEAQAEPMVDAAKTRDSEETDGATMEETEVADEANVEAPVFELTKRLSCKWTTGTGPRIGCVRDYPSELQSRALEQVNLSPRVTPGPFGNCGPIPSPRPSPKIRLSPRLAYMGLPSPRTPIAASG</sequence>
<proteinExistence type="predicted"/>
<keyword evidence="3" id="KW-0963">Cytoplasm</keyword>
<name>A0A438E8I7_VITVI</name>
<evidence type="ECO:0000256" key="1">
    <source>
        <dbReference type="ARBA" id="ARBA00004123"/>
    </source>
</evidence>
<accession>A0A438E8I7</accession>
<dbReference type="Proteomes" id="UP000288805">
    <property type="component" value="Unassembled WGS sequence"/>
</dbReference>
<feature type="region of interest" description="Disordered" evidence="5">
    <location>
        <begin position="382"/>
        <end position="411"/>
    </location>
</feature>
<keyword evidence="4" id="KW-0539">Nucleus</keyword>
<comment type="caution">
    <text evidence="7">The sequence shown here is derived from an EMBL/GenBank/DDBJ whole genome shotgun (WGS) entry which is preliminary data.</text>
</comment>
<keyword evidence="6" id="KW-0732">Signal</keyword>
<dbReference type="AlphaFoldDB" id="A0A438E8I7"/>
<evidence type="ECO:0000256" key="5">
    <source>
        <dbReference type="SAM" id="MobiDB-lite"/>
    </source>
</evidence>
<dbReference type="PROSITE" id="PS50096">
    <property type="entry name" value="IQ"/>
    <property type="match status" value="1"/>
</dbReference>
<feature type="compositionally biased region" description="Acidic residues" evidence="5">
    <location>
        <begin position="399"/>
        <end position="411"/>
    </location>
</feature>
<protein>
    <submittedName>
        <fullName evidence="7">IQ domain-containing protein IQM1</fullName>
    </submittedName>
</protein>
<evidence type="ECO:0000313" key="8">
    <source>
        <dbReference type="Proteomes" id="UP000288805"/>
    </source>
</evidence>
<evidence type="ECO:0000256" key="6">
    <source>
        <dbReference type="SAM" id="SignalP"/>
    </source>
</evidence>
<dbReference type="InterPro" id="IPR044159">
    <property type="entry name" value="IQM"/>
</dbReference>
<dbReference type="PANTHER" id="PTHR31250">
    <property type="entry name" value="IQ DOMAIN-CONTAINING PROTEIN IQM3"/>
    <property type="match status" value="1"/>
</dbReference>
<organism evidence="7 8">
    <name type="scientific">Vitis vinifera</name>
    <name type="common">Grape</name>
    <dbReference type="NCBI Taxonomy" id="29760"/>
    <lineage>
        <taxon>Eukaryota</taxon>
        <taxon>Viridiplantae</taxon>
        <taxon>Streptophyta</taxon>
        <taxon>Embryophyta</taxon>
        <taxon>Tracheophyta</taxon>
        <taxon>Spermatophyta</taxon>
        <taxon>Magnoliopsida</taxon>
        <taxon>eudicotyledons</taxon>
        <taxon>Gunneridae</taxon>
        <taxon>Pentapetalae</taxon>
        <taxon>rosids</taxon>
        <taxon>Vitales</taxon>
        <taxon>Vitaceae</taxon>
        <taxon>Viteae</taxon>
        <taxon>Vitis</taxon>
    </lineage>
</organism>
<dbReference type="GO" id="GO:0005737">
    <property type="term" value="C:cytoplasm"/>
    <property type="evidence" value="ECO:0007669"/>
    <property type="project" value="UniProtKB-SubCell"/>
</dbReference>
<evidence type="ECO:0000256" key="2">
    <source>
        <dbReference type="ARBA" id="ARBA00004496"/>
    </source>
</evidence>
<feature type="region of interest" description="Disordered" evidence="5">
    <location>
        <begin position="461"/>
        <end position="485"/>
    </location>
</feature>
<dbReference type="GO" id="GO:0005634">
    <property type="term" value="C:nucleus"/>
    <property type="evidence" value="ECO:0007669"/>
    <property type="project" value="UniProtKB-SubCell"/>
</dbReference>
<evidence type="ECO:0000256" key="4">
    <source>
        <dbReference type="ARBA" id="ARBA00023242"/>
    </source>
</evidence>
<gene>
    <name evidence="7" type="primary">IQM1_3</name>
    <name evidence="7" type="ORF">CK203_072350</name>
</gene>
<reference evidence="7 8" key="1">
    <citation type="journal article" date="2018" name="PLoS Genet.">
        <title>Population sequencing reveals clonal diversity and ancestral inbreeding in the grapevine cultivar Chardonnay.</title>
        <authorList>
            <person name="Roach M.J."/>
            <person name="Johnson D.L."/>
            <person name="Bohlmann J."/>
            <person name="van Vuuren H.J."/>
            <person name="Jones S.J."/>
            <person name="Pretorius I.S."/>
            <person name="Schmidt S.A."/>
            <person name="Borneman A.R."/>
        </authorList>
    </citation>
    <scope>NUCLEOTIDE SEQUENCE [LARGE SCALE GENOMIC DNA]</scope>
    <source>
        <strain evidence="8">cv. Chardonnay</strain>
        <tissue evidence="7">Leaf</tissue>
    </source>
</reference>
<dbReference type="EMBL" id="QGNW01001366">
    <property type="protein sequence ID" value="RVW43954.1"/>
    <property type="molecule type" value="Genomic_DNA"/>
</dbReference>
<evidence type="ECO:0000256" key="3">
    <source>
        <dbReference type="ARBA" id="ARBA00022490"/>
    </source>
</evidence>
<comment type="subcellular location">
    <subcellularLocation>
        <location evidence="2">Cytoplasm</location>
    </subcellularLocation>
    <subcellularLocation>
        <location evidence="1">Nucleus</location>
    </subcellularLocation>
</comment>